<evidence type="ECO:0000256" key="1">
    <source>
        <dbReference type="ARBA" id="ARBA00022491"/>
    </source>
</evidence>
<dbReference type="AlphaFoldDB" id="A0A8J6IK51"/>
<dbReference type="InterPro" id="IPR000551">
    <property type="entry name" value="MerR-type_HTH_dom"/>
</dbReference>
<feature type="domain" description="HTH merR-type" evidence="5">
    <location>
        <begin position="9"/>
        <end position="78"/>
    </location>
</feature>
<dbReference type="Pfam" id="PF13411">
    <property type="entry name" value="MerR_1"/>
    <property type="match status" value="1"/>
</dbReference>
<gene>
    <name evidence="6" type="ORF">H8K20_01365</name>
</gene>
<dbReference type="PANTHER" id="PTHR30204:SF69">
    <property type="entry name" value="MERR-FAMILY TRANSCRIPTIONAL REGULATOR"/>
    <property type="match status" value="1"/>
</dbReference>
<dbReference type="RefSeq" id="WP_186487252.1">
    <property type="nucleotide sequence ID" value="NZ_JACOGI010000001.1"/>
</dbReference>
<sequence length="276" mass="31125">MDIPKGEILYTVGEFAALHGISRQTLIYYDRTGLFSPAVVGQNGYRYYTNRQSDILSAIRTLKEIGSSLREIGDYLHGDSGTLLALLQSKQQWLAGEIRRLQALHGAIDRKTAQTQLAASHPVEVPWLEERPQEFFLCMPIQNPLGITSHDYTEASTQLMQYCAKYPSTAGNLPGSGVSCRQLQRGIYQNGSYMAIQSTEQTGDRLERVRTAGLCGVIHHRGSYGSTQESYRILLDFIRRQGLTIVEGSYEYDLLTYLSVKDEQSYVTRVEIRVER</sequence>
<keyword evidence="7" id="KW-1185">Reference proteome</keyword>
<name>A0A8J6IK51_9FIRM</name>
<organism evidence="6 7">
    <name type="scientific">Neobittarella massiliensis</name>
    <name type="common">ex Bilen et al. 2018</name>
    <dbReference type="NCBI Taxonomy" id="2041842"/>
    <lineage>
        <taxon>Bacteria</taxon>
        <taxon>Bacillati</taxon>
        <taxon>Bacillota</taxon>
        <taxon>Clostridia</taxon>
        <taxon>Eubacteriales</taxon>
        <taxon>Oscillospiraceae</taxon>
        <taxon>Neobittarella (ex Bilen et al. 2018)</taxon>
    </lineage>
</organism>
<evidence type="ECO:0000313" key="6">
    <source>
        <dbReference type="EMBL" id="MBC3515039.1"/>
    </source>
</evidence>
<dbReference type="Gene3D" id="3.20.80.10">
    <property type="entry name" value="Regulatory factor, effector binding domain"/>
    <property type="match status" value="1"/>
</dbReference>
<evidence type="ECO:0000256" key="3">
    <source>
        <dbReference type="ARBA" id="ARBA00023125"/>
    </source>
</evidence>
<dbReference type="SUPFAM" id="SSF46955">
    <property type="entry name" value="Putative DNA-binding domain"/>
    <property type="match status" value="1"/>
</dbReference>
<comment type="caution">
    <text evidence="6">The sequence shown here is derived from an EMBL/GenBank/DDBJ whole genome shotgun (WGS) entry which is preliminary data.</text>
</comment>
<evidence type="ECO:0000313" key="7">
    <source>
        <dbReference type="Proteomes" id="UP000597668"/>
    </source>
</evidence>
<keyword evidence="1" id="KW-0678">Repressor</keyword>
<keyword evidence="2" id="KW-0805">Transcription regulation</keyword>
<evidence type="ECO:0000256" key="4">
    <source>
        <dbReference type="ARBA" id="ARBA00023163"/>
    </source>
</evidence>
<reference evidence="6" key="1">
    <citation type="submission" date="2020-08" db="EMBL/GenBank/DDBJ databases">
        <authorList>
            <person name="Liu C."/>
            <person name="Sun Q."/>
        </authorList>
    </citation>
    <scope>NUCLEOTIDE SEQUENCE</scope>
    <source>
        <strain evidence="6">NSJ-65</strain>
    </source>
</reference>
<proteinExistence type="predicted"/>
<protein>
    <submittedName>
        <fullName evidence="6">MerR family transcriptional regulator</fullName>
    </submittedName>
</protein>
<keyword evidence="3" id="KW-0238">DNA-binding</keyword>
<dbReference type="EMBL" id="JACOGI010000001">
    <property type="protein sequence ID" value="MBC3515039.1"/>
    <property type="molecule type" value="Genomic_DNA"/>
</dbReference>
<dbReference type="GO" id="GO:0003677">
    <property type="term" value="F:DNA binding"/>
    <property type="evidence" value="ECO:0007669"/>
    <property type="project" value="UniProtKB-KW"/>
</dbReference>
<dbReference type="InterPro" id="IPR009061">
    <property type="entry name" value="DNA-bd_dom_put_sf"/>
</dbReference>
<dbReference type="CDD" id="cd04782">
    <property type="entry name" value="HTH_BltR"/>
    <property type="match status" value="1"/>
</dbReference>
<evidence type="ECO:0000259" key="5">
    <source>
        <dbReference type="PROSITE" id="PS50937"/>
    </source>
</evidence>
<dbReference type="PANTHER" id="PTHR30204">
    <property type="entry name" value="REDOX-CYCLING DRUG-SENSING TRANSCRIPTIONAL ACTIVATOR SOXR"/>
    <property type="match status" value="1"/>
</dbReference>
<dbReference type="PROSITE" id="PS50937">
    <property type="entry name" value="HTH_MERR_2"/>
    <property type="match status" value="1"/>
</dbReference>
<dbReference type="Gene3D" id="1.10.1660.10">
    <property type="match status" value="1"/>
</dbReference>
<dbReference type="GO" id="GO:0003700">
    <property type="term" value="F:DNA-binding transcription factor activity"/>
    <property type="evidence" value="ECO:0007669"/>
    <property type="project" value="InterPro"/>
</dbReference>
<dbReference type="Proteomes" id="UP000597668">
    <property type="component" value="Unassembled WGS sequence"/>
</dbReference>
<accession>A0A8J6IK51</accession>
<dbReference type="SMART" id="SM00422">
    <property type="entry name" value="HTH_MERR"/>
    <property type="match status" value="1"/>
</dbReference>
<dbReference type="SUPFAM" id="SSF55136">
    <property type="entry name" value="Probable bacterial effector-binding domain"/>
    <property type="match status" value="1"/>
</dbReference>
<dbReference type="InterPro" id="IPR047057">
    <property type="entry name" value="MerR_fam"/>
</dbReference>
<dbReference type="InterPro" id="IPR011256">
    <property type="entry name" value="Reg_factor_effector_dom_sf"/>
</dbReference>
<evidence type="ECO:0000256" key="2">
    <source>
        <dbReference type="ARBA" id="ARBA00023015"/>
    </source>
</evidence>
<keyword evidence="4" id="KW-0804">Transcription</keyword>